<accession>A0A8C0QHF3</accession>
<keyword evidence="2 5" id="KW-0732">Signal</keyword>
<feature type="disulfide bond" evidence="4">
    <location>
        <begin position="84"/>
        <end position="127"/>
    </location>
</feature>
<dbReference type="PANTHER" id="PTHR45785">
    <property type="entry name" value="COMPLEMENT FACTOR H-RELATED"/>
    <property type="match status" value="1"/>
</dbReference>
<name>A0A8C0QHF3_CANLF</name>
<dbReference type="FunFam" id="2.10.70.10:FF:000026">
    <property type="entry name" value="Complement inhibitory factor H"/>
    <property type="match status" value="2"/>
</dbReference>
<evidence type="ECO:0000259" key="6">
    <source>
        <dbReference type="PROSITE" id="PS50923"/>
    </source>
</evidence>
<dbReference type="SUPFAM" id="SSF57535">
    <property type="entry name" value="Complement control module/SCR domain"/>
    <property type="match status" value="3"/>
</dbReference>
<reference evidence="7" key="1">
    <citation type="submission" date="2018-10" db="EMBL/GenBank/DDBJ databases">
        <title>De novo assembly of a Great Dane genome.</title>
        <authorList>
            <person name="Kidd J.M."/>
            <person name="Pendleton A.L."/>
            <person name="Shen F."/>
            <person name="Emery S."/>
        </authorList>
    </citation>
    <scope>NUCLEOTIDE SEQUENCE [LARGE SCALE GENOMIC DNA]</scope>
    <source>
        <strain evidence="7">Great Dane</strain>
    </source>
</reference>
<evidence type="ECO:0000256" key="5">
    <source>
        <dbReference type="SAM" id="SignalP"/>
    </source>
</evidence>
<protein>
    <recommendedName>
        <fullName evidence="6">Sushi domain-containing protein</fullName>
    </recommendedName>
</protein>
<feature type="disulfide bond" evidence="4">
    <location>
        <begin position="23"/>
        <end position="66"/>
    </location>
</feature>
<evidence type="ECO:0000313" key="8">
    <source>
        <dbReference type="Proteomes" id="UP000694542"/>
    </source>
</evidence>
<dbReference type="Proteomes" id="UP000694542">
    <property type="component" value="Chromosome 7"/>
</dbReference>
<comment type="caution">
    <text evidence="4">Lacks conserved residue(s) required for the propagation of feature annotation.</text>
</comment>
<dbReference type="OrthoDB" id="10051774at2759"/>
<dbReference type="Ensembl" id="ENSCAFT00040010217.1">
    <property type="protein sequence ID" value="ENSCAFP00040008867.1"/>
    <property type="gene ID" value="ENSCAFG00040005422.1"/>
</dbReference>
<dbReference type="InterPro" id="IPR035976">
    <property type="entry name" value="Sushi/SCR/CCP_sf"/>
</dbReference>
<evidence type="ECO:0000313" key="7">
    <source>
        <dbReference type="Ensembl" id="ENSCAFP00040008867.1"/>
    </source>
</evidence>
<dbReference type="InterPro" id="IPR051503">
    <property type="entry name" value="ComplSys_Reg/VirEntry_Med"/>
</dbReference>
<dbReference type="InterPro" id="IPR000436">
    <property type="entry name" value="Sushi_SCR_CCP_dom"/>
</dbReference>
<organism evidence="7 8">
    <name type="scientific">Canis lupus familiaris</name>
    <name type="common">Dog</name>
    <name type="synonym">Canis familiaris</name>
    <dbReference type="NCBI Taxonomy" id="9615"/>
    <lineage>
        <taxon>Eukaryota</taxon>
        <taxon>Metazoa</taxon>
        <taxon>Chordata</taxon>
        <taxon>Craniata</taxon>
        <taxon>Vertebrata</taxon>
        <taxon>Euteleostomi</taxon>
        <taxon>Mammalia</taxon>
        <taxon>Eutheria</taxon>
        <taxon>Laurasiatheria</taxon>
        <taxon>Carnivora</taxon>
        <taxon>Caniformia</taxon>
        <taxon>Canidae</taxon>
        <taxon>Canis</taxon>
    </lineage>
</organism>
<dbReference type="CDD" id="cd00033">
    <property type="entry name" value="CCP"/>
    <property type="match status" value="2"/>
</dbReference>
<feature type="signal peptide" evidence="5">
    <location>
        <begin position="1"/>
        <end position="22"/>
    </location>
</feature>
<sequence>MYFQGWTVLLIGYISTVELVKSCGTPPQLTNGAVNETKKEKYEHHEVVDYVCNPGFLMKGPNKIQCVDGIWTTLPLCIESERKCGPPPPIANGEIISLPLPVYAPGSSVEYQCQALYTLRGNRNIICSNGQWSEAPKCLGPCVTSEEIMRTHKIQLRWTDEKRLYLKIGDIVEFLCMYGYTSCQEGNLVYPVCG</sequence>
<feature type="domain" description="Sushi" evidence="6">
    <location>
        <begin position="21"/>
        <end position="79"/>
    </location>
</feature>
<dbReference type="PANTHER" id="PTHR45785:SF7">
    <property type="entry name" value="COMPLEMENT FACTOR H"/>
    <property type="match status" value="1"/>
</dbReference>
<feature type="chain" id="PRO_5034537511" description="Sushi domain-containing protein" evidence="5">
    <location>
        <begin position="23"/>
        <end position="194"/>
    </location>
</feature>
<evidence type="ECO:0000256" key="2">
    <source>
        <dbReference type="ARBA" id="ARBA00022729"/>
    </source>
</evidence>
<keyword evidence="3 4" id="KW-1015">Disulfide bond</keyword>
<feature type="domain" description="Sushi" evidence="6">
    <location>
        <begin position="82"/>
        <end position="140"/>
    </location>
</feature>
<dbReference type="Pfam" id="PF00084">
    <property type="entry name" value="Sushi"/>
    <property type="match status" value="2"/>
</dbReference>
<dbReference type="PROSITE" id="PS50923">
    <property type="entry name" value="SUSHI"/>
    <property type="match status" value="2"/>
</dbReference>
<dbReference type="AlphaFoldDB" id="A0A8C0QHF3"/>
<evidence type="ECO:0000256" key="1">
    <source>
        <dbReference type="ARBA" id="ARBA00022659"/>
    </source>
</evidence>
<proteinExistence type="predicted"/>
<evidence type="ECO:0000256" key="3">
    <source>
        <dbReference type="ARBA" id="ARBA00023157"/>
    </source>
</evidence>
<evidence type="ECO:0000256" key="4">
    <source>
        <dbReference type="PROSITE-ProRule" id="PRU00302"/>
    </source>
</evidence>
<dbReference type="SMART" id="SM00032">
    <property type="entry name" value="CCP"/>
    <property type="match status" value="2"/>
</dbReference>
<dbReference type="Gene3D" id="2.10.70.10">
    <property type="entry name" value="Complement Module, domain 1"/>
    <property type="match status" value="3"/>
</dbReference>
<reference evidence="7" key="2">
    <citation type="submission" date="2025-08" db="UniProtKB">
        <authorList>
            <consortium name="Ensembl"/>
        </authorList>
    </citation>
    <scope>IDENTIFICATION</scope>
</reference>
<keyword evidence="1 4" id="KW-0768">Sushi</keyword>